<comment type="similarity">
    <text evidence="2">Belongs to the mitochondrial carrier (TC 2.A.29) family.</text>
</comment>
<reference evidence="11" key="2">
    <citation type="submission" date="2024-10" db="UniProtKB">
        <authorList>
            <consortium name="EnsemblProtists"/>
        </authorList>
    </citation>
    <scope>IDENTIFICATION</scope>
</reference>
<dbReference type="PaxDb" id="2903-EOD40134"/>
<evidence type="ECO:0000256" key="7">
    <source>
        <dbReference type="ARBA" id="ARBA00023136"/>
    </source>
</evidence>
<dbReference type="Gene3D" id="1.25.40.10">
    <property type="entry name" value="Tetratricopeptide repeat domain"/>
    <property type="match status" value="1"/>
</dbReference>
<dbReference type="AlphaFoldDB" id="A0A0D3KWJ9"/>
<evidence type="ECO:0000256" key="9">
    <source>
        <dbReference type="SAM" id="MobiDB-lite"/>
    </source>
</evidence>
<feature type="region of interest" description="Disordered" evidence="9">
    <location>
        <begin position="253"/>
        <end position="281"/>
    </location>
</feature>
<reference evidence="12" key="1">
    <citation type="journal article" date="2013" name="Nature">
        <title>Pan genome of the phytoplankton Emiliania underpins its global distribution.</title>
        <authorList>
            <person name="Read B.A."/>
            <person name="Kegel J."/>
            <person name="Klute M.J."/>
            <person name="Kuo A."/>
            <person name="Lefebvre S.C."/>
            <person name="Maumus F."/>
            <person name="Mayer C."/>
            <person name="Miller J."/>
            <person name="Monier A."/>
            <person name="Salamov A."/>
            <person name="Young J."/>
            <person name="Aguilar M."/>
            <person name="Claverie J.M."/>
            <person name="Frickenhaus S."/>
            <person name="Gonzalez K."/>
            <person name="Herman E.K."/>
            <person name="Lin Y.C."/>
            <person name="Napier J."/>
            <person name="Ogata H."/>
            <person name="Sarno A.F."/>
            <person name="Shmutz J."/>
            <person name="Schroeder D."/>
            <person name="de Vargas C."/>
            <person name="Verret F."/>
            <person name="von Dassow P."/>
            <person name="Valentin K."/>
            <person name="Van de Peer Y."/>
            <person name="Wheeler G."/>
            <person name="Dacks J.B."/>
            <person name="Delwiche C.F."/>
            <person name="Dyhrman S.T."/>
            <person name="Glockner G."/>
            <person name="John U."/>
            <person name="Richards T."/>
            <person name="Worden A.Z."/>
            <person name="Zhang X."/>
            <person name="Grigoriev I.V."/>
            <person name="Allen A.E."/>
            <person name="Bidle K."/>
            <person name="Borodovsky M."/>
            <person name="Bowler C."/>
            <person name="Brownlee C."/>
            <person name="Cock J.M."/>
            <person name="Elias M."/>
            <person name="Gladyshev V.N."/>
            <person name="Groth M."/>
            <person name="Guda C."/>
            <person name="Hadaegh A."/>
            <person name="Iglesias-Rodriguez M.D."/>
            <person name="Jenkins J."/>
            <person name="Jones B.M."/>
            <person name="Lawson T."/>
            <person name="Leese F."/>
            <person name="Lindquist E."/>
            <person name="Lobanov A."/>
            <person name="Lomsadze A."/>
            <person name="Malik S.B."/>
            <person name="Marsh M.E."/>
            <person name="Mackinder L."/>
            <person name="Mock T."/>
            <person name="Mueller-Roeber B."/>
            <person name="Pagarete A."/>
            <person name="Parker M."/>
            <person name="Probert I."/>
            <person name="Quesneville H."/>
            <person name="Raines C."/>
            <person name="Rensing S.A."/>
            <person name="Riano-Pachon D.M."/>
            <person name="Richier S."/>
            <person name="Rokitta S."/>
            <person name="Shiraiwa Y."/>
            <person name="Soanes D.M."/>
            <person name="van der Giezen M."/>
            <person name="Wahlund T.M."/>
            <person name="Williams B."/>
            <person name="Wilson W."/>
            <person name="Wolfe G."/>
            <person name="Wurch L.L."/>
        </authorList>
    </citation>
    <scope>NUCLEOTIDE SEQUENCE</scope>
</reference>
<dbReference type="RefSeq" id="XP_005792563.1">
    <property type="nucleotide sequence ID" value="XM_005792506.1"/>
</dbReference>
<dbReference type="GeneID" id="17285405"/>
<dbReference type="eggNOG" id="KOG0762">
    <property type="taxonomic scope" value="Eukaryota"/>
</dbReference>
<dbReference type="Proteomes" id="UP000013827">
    <property type="component" value="Unassembled WGS sequence"/>
</dbReference>
<dbReference type="Gene3D" id="1.50.40.10">
    <property type="entry name" value="Mitochondrial carrier domain"/>
    <property type="match status" value="1"/>
</dbReference>
<evidence type="ECO:0000256" key="2">
    <source>
        <dbReference type="ARBA" id="ARBA00006375"/>
    </source>
</evidence>
<evidence type="ECO:0000256" key="8">
    <source>
        <dbReference type="PROSITE-ProRule" id="PRU00282"/>
    </source>
</evidence>
<keyword evidence="4" id="KW-0999">Mitochondrion inner membrane</keyword>
<name>A0A0D3KWJ9_EMIH1</name>
<dbReference type="SUPFAM" id="SSF103506">
    <property type="entry name" value="Mitochondrial carrier"/>
    <property type="match status" value="1"/>
</dbReference>
<dbReference type="SUPFAM" id="SSF48452">
    <property type="entry name" value="TPR-like"/>
    <property type="match status" value="1"/>
</dbReference>
<evidence type="ECO:0000256" key="1">
    <source>
        <dbReference type="ARBA" id="ARBA00004448"/>
    </source>
</evidence>
<keyword evidence="3 8" id="KW-0812">Transmembrane</keyword>
<keyword evidence="12" id="KW-1185">Reference proteome</keyword>
<dbReference type="GO" id="GO:0005743">
    <property type="term" value="C:mitochondrial inner membrane"/>
    <property type="evidence" value="ECO:0007669"/>
    <property type="project" value="UniProtKB-SubCell"/>
</dbReference>
<dbReference type="PROSITE" id="PS50920">
    <property type="entry name" value="SOLCAR"/>
    <property type="match status" value="1"/>
</dbReference>
<evidence type="ECO:0000259" key="10">
    <source>
        <dbReference type="Pfam" id="PF00535"/>
    </source>
</evidence>
<organism evidence="11 12">
    <name type="scientific">Emiliania huxleyi (strain CCMP1516)</name>
    <dbReference type="NCBI Taxonomy" id="280463"/>
    <lineage>
        <taxon>Eukaryota</taxon>
        <taxon>Haptista</taxon>
        <taxon>Haptophyta</taxon>
        <taxon>Prymnesiophyceae</taxon>
        <taxon>Isochrysidales</taxon>
        <taxon>Noelaerhabdaceae</taxon>
        <taxon>Emiliania</taxon>
    </lineage>
</organism>
<dbReference type="KEGG" id="ehx:EMIHUDRAFT_222989"/>
<evidence type="ECO:0000256" key="3">
    <source>
        <dbReference type="ARBA" id="ARBA00022692"/>
    </source>
</evidence>
<dbReference type="CDD" id="cd00761">
    <property type="entry name" value="Glyco_tranf_GTA_type"/>
    <property type="match status" value="1"/>
</dbReference>
<accession>A0A0D3KWJ9</accession>
<evidence type="ECO:0000256" key="4">
    <source>
        <dbReference type="ARBA" id="ARBA00022792"/>
    </source>
</evidence>
<protein>
    <recommendedName>
        <fullName evidence="10">Glycosyltransferase 2-like domain-containing protein</fullName>
    </recommendedName>
</protein>
<dbReference type="HOGENOM" id="CLU_377410_0_0_1"/>
<keyword evidence="7 8" id="KW-0472">Membrane</keyword>
<dbReference type="InterPro" id="IPR051028">
    <property type="entry name" value="Mito_Solute_Carrier"/>
</dbReference>
<sequence length="735" mass="77774">MEGMTELENAAGLPFTLRPSLLFRGCGANLLKETSEMALQFAAAGRMKAGGDASSSAAREIAGAVGGGAVGALLVTPFECVMVQQQLLGTSLLQTPLDIVRRHGALDGLYRGLGLAALRDSIYVRRRLIEGHELPPAAASLCASAVGGVAGGVFSHPMDVVKTCMQGDLARAVHRDPLSTCRNLIAEGGIGALMRGAGWRTLNITLTVFIAGEVCQRLPHYLLRLTRRAEPAPAPNEAESDSSDDLVLEDNAAGRTSDSEGPMLEENEDGGSGGGGAPSAERADALRAEGNGHFKAGRVAEARAAYGAALSSLPLGDNAGRATLLTNRAAAALKATDWTAAINDCTAALTLTAIGSETRRKALFRRATAFVEVGDHSSARRDLGELPLDDSAVARLRRTRHLFHESALYRCFAAQTHPHTELVVVDTGPTPSAFFSSAERVKYIHQVGHMTIGEKRNVAIAAASGDFICHFDDDDLYAPSYLATMLAALDDAGADFVKLSAWFVHDLQTGATGHFDAEAGMPHPSLAPLTEQFLYTYGFSFLYRRKLFPAFSFAATSWGEDQDILKRVRGGGRRVALHRDRTGICLHNQHGENCSRSFAQTTVTLDTLRASPLGPLLPALPLIGRALAGGRRVEGESGVYGDKEVRSDNAGGLFCWDSQLAARRGDGDGTLTAFTEWLWSGNGFSKARVEGMREPHAPGAITNPASYRPGGIGNPVAATGGPGLAFGQSSRKFTL</sequence>
<dbReference type="InterPro" id="IPR011990">
    <property type="entry name" value="TPR-like_helical_dom_sf"/>
</dbReference>
<dbReference type="Gene3D" id="3.90.550.10">
    <property type="entry name" value="Spore Coat Polysaccharide Biosynthesis Protein SpsA, Chain A"/>
    <property type="match status" value="1"/>
</dbReference>
<keyword evidence="5" id="KW-1133">Transmembrane helix</keyword>
<comment type="subcellular location">
    <subcellularLocation>
        <location evidence="1">Mitochondrion inner membrane</location>
        <topology evidence="1">Multi-pass membrane protein</topology>
    </subcellularLocation>
</comment>
<evidence type="ECO:0000313" key="11">
    <source>
        <dbReference type="EnsemblProtists" id="EOD40134"/>
    </source>
</evidence>
<dbReference type="GO" id="GO:0022857">
    <property type="term" value="F:transmembrane transporter activity"/>
    <property type="evidence" value="ECO:0007669"/>
    <property type="project" value="TreeGrafter"/>
</dbReference>
<dbReference type="PANTHER" id="PTHR45678:SF9">
    <property type="entry name" value="CALCIUM-BINDING MITOCHONDRIAL CARRIER PROTEIN ARALAR1"/>
    <property type="match status" value="1"/>
</dbReference>
<dbReference type="InterPro" id="IPR001173">
    <property type="entry name" value="Glyco_trans_2-like"/>
</dbReference>
<dbReference type="EnsemblProtists" id="EOD40134">
    <property type="protein sequence ID" value="EOD40134"/>
    <property type="gene ID" value="EMIHUDRAFT_222989"/>
</dbReference>
<feature type="domain" description="Glycosyltransferase 2-like" evidence="10">
    <location>
        <begin position="408"/>
        <end position="503"/>
    </location>
</feature>
<dbReference type="PANTHER" id="PTHR45678">
    <property type="entry name" value="MITOCHONDRIAL 2-OXODICARBOXYLATE CARRIER 1-RELATED"/>
    <property type="match status" value="1"/>
</dbReference>
<keyword evidence="6" id="KW-0496">Mitochondrion</keyword>
<feature type="repeat" description="Solcar" evidence="8">
    <location>
        <begin position="138"/>
        <end position="221"/>
    </location>
</feature>
<dbReference type="InterPro" id="IPR029044">
    <property type="entry name" value="Nucleotide-diphossugar_trans"/>
</dbReference>
<evidence type="ECO:0000256" key="5">
    <source>
        <dbReference type="ARBA" id="ARBA00022989"/>
    </source>
</evidence>
<dbReference type="Pfam" id="PF00535">
    <property type="entry name" value="Glycos_transf_2"/>
    <property type="match status" value="1"/>
</dbReference>
<dbReference type="InterPro" id="IPR018108">
    <property type="entry name" value="MCP_transmembrane"/>
</dbReference>
<evidence type="ECO:0000313" key="12">
    <source>
        <dbReference type="Proteomes" id="UP000013827"/>
    </source>
</evidence>
<evidence type="ECO:0000256" key="6">
    <source>
        <dbReference type="ARBA" id="ARBA00023128"/>
    </source>
</evidence>
<dbReference type="eggNOG" id="KOG0547">
    <property type="taxonomic scope" value="Eukaryota"/>
</dbReference>
<proteinExistence type="inferred from homology"/>
<dbReference type="SUPFAM" id="SSF53448">
    <property type="entry name" value="Nucleotide-diphospho-sugar transferases"/>
    <property type="match status" value="1"/>
</dbReference>
<dbReference type="InterPro" id="IPR023395">
    <property type="entry name" value="MCP_dom_sf"/>
</dbReference>
<dbReference type="Pfam" id="PF00153">
    <property type="entry name" value="Mito_carr"/>
    <property type="match status" value="1"/>
</dbReference>